<proteinExistence type="inferred from homology"/>
<dbReference type="NCBIfam" id="TIGR01988">
    <property type="entry name" value="Ubi-OHases"/>
    <property type="match status" value="1"/>
</dbReference>
<dbReference type="AlphaFoldDB" id="A0A9W8KYZ6"/>
<evidence type="ECO:0000256" key="7">
    <source>
        <dbReference type="PROSITE-ProRule" id="PRU00023"/>
    </source>
</evidence>
<sequence>MNPQKSIFLRSLQANRVCFFRNPILKPSPALQRRHYSQHNEHKTSFVEPYDVVIVGGGPAGCALASVLSSIKAFDGMRVALVDSGKLEDIKQWKPPLDSYLSRTLQITASNKVYLENHGLWSQCYADRMQPYDRAVVTDSLGGGVIDLAAFETVESVQSRSSVAYMIETKNFVSGMLKAIDCATGCVVTFERSRVVEINNNNSTSYISRLPIVSLSNNRKLQARLLVGADGASSYVRKCAGIGTYGSEYLQYGLVATLCLEQLNSTAYQRFLPTGPIAMLPFPGGFANLVWSLDSDHTQLLKSAPEGAFASLVNAAFRLSACEMQYLYNIVRDGASESAITAEADWRLEVFARNNPGISSPKLLPPTIAAITPKSRTSFPLRMRMVDSLIANRIALVGDAGHVMHPLAGQGLNMGLEDVQCLADVLKQAAVAGEDIGSVPVLMRYNKQRYVRNLAMQGIVDKTWHIFGSNSRPVVTARSLVMNGLDLFPTVKRFLVSSIINEEGASHEEQLLSACMMDQSNLVEELLKAPHSVKVNFKNGLGYTALHYAAQTGSIDCIKLLVAVQGVNPNIQDSMEKDTPLHKALIHCDSSETAMEIAKLLVGAGADPRIVNKKKQRPVDLTEPEEEDIRRLLLQATLAIAVRQEQAEMEMGDEDSYSSD</sequence>
<dbReference type="PANTHER" id="PTHR43876">
    <property type="entry name" value="UBIQUINONE BIOSYNTHESIS MONOOXYGENASE COQ6, MITOCHONDRIAL"/>
    <property type="match status" value="1"/>
</dbReference>
<keyword evidence="7" id="KW-0040">ANK repeat</keyword>
<dbReference type="InterPro" id="IPR002938">
    <property type="entry name" value="FAD-bd"/>
</dbReference>
<keyword evidence="5" id="KW-0560">Oxidoreductase</keyword>
<dbReference type="FunFam" id="3.50.50.60:FF:000021">
    <property type="entry name" value="Ubiquinone biosynthesis monooxygenase COQ6"/>
    <property type="match status" value="1"/>
</dbReference>
<dbReference type="SUPFAM" id="SSF51905">
    <property type="entry name" value="FAD/NAD(P)-binding domain"/>
    <property type="match status" value="1"/>
</dbReference>
<dbReference type="GO" id="GO:0004497">
    <property type="term" value="F:monooxygenase activity"/>
    <property type="evidence" value="ECO:0007669"/>
    <property type="project" value="UniProtKB-KW"/>
</dbReference>
<feature type="domain" description="FAD-binding" evidence="8">
    <location>
        <begin position="372"/>
        <end position="428"/>
    </location>
</feature>
<evidence type="ECO:0000313" key="10">
    <source>
        <dbReference type="Proteomes" id="UP001151518"/>
    </source>
</evidence>
<dbReference type="Gene3D" id="3.50.50.60">
    <property type="entry name" value="FAD/NAD(P)-binding domain"/>
    <property type="match status" value="2"/>
</dbReference>
<dbReference type="EMBL" id="JANBTW010000022">
    <property type="protein sequence ID" value="KAJ2678256.1"/>
    <property type="molecule type" value="Genomic_DNA"/>
</dbReference>
<dbReference type="SMART" id="SM00248">
    <property type="entry name" value="ANK"/>
    <property type="match status" value="3"/>
</dbReference>
<dbReference type="Pfam" id="PF12796">
    <property type="entry name" value="Ank_2"/>
    <property type="match status" value="1"/>
</dbReference>
<evidence type="ECO:0000256" key="5">
    <source>
        <dbReference type="ARBA" id="ARBA00023002"/>
    </source>
</evidence>
<evidence type="ECO:0000256" key="1">
    <source>
        <dbReference type="ARBA" id="ARBA00001974"/>
    </source>
</evidence>
<feature type="repeat" description="ANK" evidence="7">
    <location>
        <begin position="541"/>
        <end position="574"/>
    </location>
</feature>
<dbReference type="Gene3D" id="1.25.40.20">
    <property type="entry name" value="Ankyrin repeat-containing domain"/>
    <property type="match status" value="1"/>
</dbReference>
<feature type="repeat" description="ANK" evidence="7">
    <location>
        <begin position="576"/>
        <end position="613"/>
    </location>
</feature>
<comment type="similarity">
    <text evidence="2">Belongs to the UbiH/COQ6 family.</text>
</comment>
<protein>
    <submittedName>
        <fullName evidence="9">Ubiquinone biosynthesis monooxygenase</fullName>
    </submittedName>
</protein>
<evidence type="ECO:0000256" key="2">
    <source>
        <dbReference type="ARBA" id="ARBA00005349"/>
    </source>
</evidence>
<evidence type="ECO:0000256" key="4">
    <source>
        <dbReference type="ARBA" id="ARBA00022827"/>
    </source>
</evidence>
<dbReference type="InterPro" id="IPR010971">
    <property type="entry name" value="UbiH/COQ6"/>
</dbReference>
<keyword evidence="4" id="KW-0274">FAD</keyword>
<dbReference type="PRINTS" id="PR00420">
    <property type="entry name" value="RNGMNOXGNASE"/>
</dbReference>
<dbReference type="Pfam" id="PF01494">
    <property type="entry name" value="FAD_binding_3"/>
    <property type="match status" value="2"/>
</dbReference>
<name>A0A9W8KYZ6_9FUNG</name>
<dbReference type="OrthoDB" id="683240at2759"/>
<dbReference type="GO" id="GO:0006744">
    <property type="term" value="P:ubiquinone biosynthetic process"/>
    <property type="evidence" value="ECO:0007669"/>
    <property type="project" value="InterPro"/>
</dbReference>
<dbReference type="PROSITE" id="PS01304">
    <property type="entry name" value="UBIH"/>
    <property type="match status" value="1"/>
</dbReference>
<dbReference type="InterPro" id="IPR002110">
    <property type="entry name" value="Ankyrin_rpt"/>
</dbReference>
<organism evidence="9 10">
    <name type="scientific">Coemansia spiralis</name>
    <dbReference type="NCBI Taxonomy" id="417178"/>
    <lineage>
        <taxon>Eukaryota</taxon>
        <taxon>Fungi</taxon>
        <taxon>Fungi incertae sedis</taxon>
        <taxon>Zoopagomycota</taxon>
        <taxon>Kickxellomycotina</taxon>
        <taxon>Kickxellomycetes</taxon>
        <taxon>Kickxellales</taxon>
        <taxon>Kickxellaceae</taxon>
        <taxon>Coemansia</taxon>
    </lineage>
</organism>
<dbReference type="GO" id="GO:0016705">
    <property type="term" value="F:oxidoreductase activity, acting on paired donors, with incorporation or reduction of molecular oxygen"/>
    <property type="evidence" value="ECO:0007669"/>
    <property type="project" value="InterPro"/>
</dbReference>
<dbReference type="PROSITE" id="PS50297">
    <property type="entry name" value="ANK_REP_REGION"/>
    <property type="match status" value="1"/>
</dbReference>
<feature type="domain" description="FAD-binding" evidence="8">
    <location>
        <begin position="50"/>
        <end position="258"/>
    </location>
</feature>
<evidence type="ECO:0000256" key="6">
    <source>
        <dbReference type="ARBA" id="ARBA00023033"/>
    </source>
</evidence>
<keyword evidence="6 9" id="KW-0503">Monooxygenase</keyword>
<evidence type="ECO:0000259" key="8">
    <source>
        <dbReference type="Pfam" id="PF01494"/>
    </source>
</evidence>
<keyword evidence="3" id="KW-0285">Flavoprotein</keyword>
<comment type="cofactor">
    <cofactor evidence="1">
        <name>FAD</name>
        <dbReference type="ChEBI" id="CHEBI:57692"/>
    </cofactor>
</comment>
<evidence type="ECO:0000256" key="3">
    <source>
        <dbReference type="ARBA" id="ARBA00022630"/>
    </source>
</evidence>
<dbReference type="InterPro" id="IPR036188">
    <property type="entry name" value="FAD/NAD-bd_sf"/>
</dbReference>
<dbReference type="PRINTS" id="PR01415">
    <property type="entry name" value="ANKYRIN"/>
</dbReference>
<evidence type="ECO:0000313" key="9">
    <source>
        <dbReference type="EMBL" id="KAJ2678256.1"/>
    </source>
</evidence>
<dbReference type="Proteomes" id="UP001151518">
    <property type="component" value="Unassembled WGS sequence"/>
</dbReference>
<comment type="caution">
    <text evidence="9">The sequence shown here is derived from an EMBL/GenBank/DDBJ whole genome shotgun (WGS) entry which is preliminary data.</text>
</comment>
<dbReference type="PROSITE" id="PS50088">
    <property type="entry name" value="ANK_REPEAT"/>
    <property type="match status" value="2"/>
</dbReference>
<dbReference type="PANTHER" id="PTHR43876:SF7">
    <property type="entry name" value="UBIQUINONE BIOSYNTHESIS MONOOXYGENASE COQ6, MITOCHONDRIAL"/>
    <property type="match status" value="1"/>
</dbReference>
<dbReference type="GO" id="GO:0005739">
    <property type="term" value="C:mitochondrion"/>
    <property type="evidence" value="ECO:0007669"/>
    <property type="project" value="TreeGrafter"/>
</dbReference>
<dbReference type="InterPro" id="IPR051205">
    <property type="entry name" value="UbiH/COQ6_monooxygenase"/>
</dbReference>
<gene>
    <name evidence="9" type="primary">COQ6</name>
    <name evidence="9" type="ORF">GGI25_002428</name>
</gene>
<dbReference type="SUPFAM" id="SSF48403">
    <property type="entry name" value="Ankyrin repeat"/>
    <property type="match status" value="1"/>
</dbReference>
<dbReference type="InterPro" id="IPR036770">
    <property type="entry name" value="Ankyrin_rpt-contain_sf"/>
</dbReference>
<dbReference type="GO" id="GO:0071949">
    <property type="term" value="F:FAD binding"/>
    <property type="evidence" value="ECO:0007669"/>
    <property type="project" value="InterPro"/>
</dbReference>
<keyword evidence="9" id="KW-0830">Ubiquinone</keyword>
<dbReference type="InterPro" id="IPR018168">
    <property type="entry name" value="Ubi_Hdrlase_CS"/>
</dbReference>
<accession>A0A9W8KYZ6</accession>
<reference evidence="9" key="1">
    <citation type="submission" date="2022-07" db="EMBL/GenBank/DDBJ databases">
        <title>Phylogenomic reconstructions and comparative analyses of Kickxellomycotina fungi.</title>
        <authorList>
            <person name="Reynolds N.K."/>
            <person name="Stajich J.E."/>
            <person name="Barry K."/>
            <person name="Grigoriev I.V."/>
            <person name="Crous P."/>
            <person name="Smith M.E."/>
        </authorList>
    </citation>
    <scope>NUCLEOTIDE SEQUENCE</scope>
    <source>
        <strain evidence="9">NRRL 3115</strain>
    </source>
</reference>